<evidence type="ECO:0000313" key="4">
    <source>
        <dbReference type="Proteomes" id="UP001600888"/>
    </source>
</evidence>
<feature type="region of interest" description="Disordered" evidence="1">
    <location>
        <begin position="59"/>
        <end position="142"/>
    </location>
</feature>
<reference evidence="3 4" key="1">
    <citation type="submission" date="2024-03" db="EMBL/GenBank/DDBJ databases">
        <title>A high-quality draft genome sequence of Diaporthe vaccinii, a causative agent of upright dieback and viscid rot disease in cranberry plants.</title>
        <authorList>
            <person name="Sarrasin M."/>
            <person name="Lang B.F."/>
            <person name="Burger G."/>
        </authorList>
    </citation>
    <scope>NUCLEOTIDE SEQUENCE [LARGE SCALE GENOMIC DNA]</scope>
    <source>
        <strain evidence="3 4">IS7</strain>
    </source>
</reference>
<dbReference type="Proteomes" id="UP001600888">
    <property type="component" value="Unassembled WGS sequence"/>
</dbReference>
<keyword evidence="2" id="KW-1133">Transmembrane helix</keyword>
<feature type="transmembrane region" description="Helical" evidence="2">
    <location>
        <begin position="143"/>
        <end position="169"/>
    </location>
</feature>
<keyword evidence="2" id="KW-0472">Membrane</keyword>
<feature type="compositionally biased region" description="Polar residues" evidence="1">
    <location>
        <begin position="95"/>
        <end position="104"/>
    </location>
</feature>
<evidence type="ECO:0000256" key="2">
    <source>
        <dbReference type="SAM" id="Phobius"/>
    </source>
</evidence>
<gene>
    <name evidence="3" type="ORF">FJTKL_13687</name>
</gene>
<feature type="compositionally biased region" description="Low complexity" evidence="1">
    <location>
        <begin position="59"/>
        <end position="94"/>
    </location>
</feature>
<feature type="compositionally biased region" description="Basic and acidic residues" evidence="1">
    <location>
        <begin position="235"/>
        <end position="248"/>
    </location>
</feature>
<proteinExistence type="predicted"/>
<evidence type="ECO:0000256" key="1">
    <source>
        <dbReference type="SAM" id="MobiDB-lite"/>
    </source>
</evidence>
<name>A0ABR4E9P9_9PEZI</name>
<feature type="compositionally biased region" description="Polar residues" evidence="1">
    <location>
        <begin position="224"/>
        <end position="233"/>
    </location>
</feature>
<accession>A0ABR4E9P9</accession>
<keyword evidence="2" id="KW-0812">Transmembrane</keyword>
<feature type="compositionally biased region" description="Low complexity" evidence="1">
    <location>
        <begin position="105"/>
        <end position="116"/>
    </location>
</feature>
<feature type="compositionally biased region" description="Low complexity" evidence="1">
    <location>
        <begin position="125"/>
        <end position="142"/>
    </location>
</feature>
<evidence type="ECO:0000313" key="3">
    <source>
        <dbReference type="EMBL" id="KAL2279115.1"/>
    </source>
</evidence>
<protein>
    <submittedName>
        <fullName evidence="3">Uncharacterized protein</fullName>
    </submittedName>
</protein>
<dbReference type="EMBL" id="JBAWTH010000079">
    <property type="protein sequence ID" value="KAL2279115.1"/>
    <property type="molecule type" value="Genomic_DNA"/>
</dbReference>
<comment type="caution">
    <text evidence="3">The sequence shown here is derived from an EMBL/GenBank/DDBJ whole genome shotgun (WGS) entry which is preliminary data.</text>
</comment>
<keyword evidence="4" id="KW-1185">Reference proteome</keyword>
<organism evidence="3 4">
    <name type="scientific">Diaporthe vaccinii</name>
    <dbReference type="NCBI Taxonomy" id="105482"/>
    <lineage>
        <taxon>Eukaryota</taxon>
        <taxon>Fungi</taxon>
        <taxon>Dikarya</taxon>
        <taxon>Ascomycota</taxon>
        <taxon>Pezizomycotina</taxon>
        <taxon>Sordariomycetes</taxon>
        <taxon>Sordariomycetidae</taxon>
        <taxon>Diaporthales</taxon>
        <taxon>Diaporthaceae</taxon>
        <taxon>Diaporthe</taxon>
        <taxon>Diaporthe eres species complex</taxon>
    </lineage>
</organism>
<feature type="region of interest" description="Disordered" evidence="1">
    <location>
        <begin position="175"/>
        <end position="248"/>
    </location>
</feature>
<feature type="compositionally biased region" description="Low complexity" evidence="1">
    <location>
        <begin position="208"/>
        <end position="223"/>
    </location>
</feature>
<sequence>MVLQSDEDFPTCATFLYSTTASETFTMLTCWPNTTLSGPLTACVHDDCGPATITIPSTVVITTPDSPTTATRTGPDSTTTPTSPRLSPPTTSSTLERGTSDTQKSSSSTMTDTESSPLDTQFPESTSTSAASTKTQASSGPPLGLIIGGTLGGLAIAAAVAVALVWLLYVKRKDGRSGKSQSLEPGNEQRAISAGVVQLEDSPLKPELSALSPAMAPSLMSSPTRQQEPTSLRDSCLETRHELPAGKD</sequence>